<dbReference type="Proteomes" id="UP001180487">
    <property type="component" value="Unassembled WGS sequence"/>
</dbReference>
<evidence type="ECO:0000313" key="2">
    <source>
        <dbReference type="EMBL" id="MDR7380417.1"/>
    </source>
</evidence>
<name>A0ABU2CGU9_9BURK</name>
<feature type="signal peptide" evidence="1">
    <location>
        <begin position="1"/>
        <end position="19"/>
    </location>
</feature>
<proteinExistence type="predicted"/>
<comment type="caution">
    <text evidence="2">The sequence shown here is derived from an EMBL/GenBank/DDBJ whole genome shotgun (WGS) entry which is preliminary data.</text>
</comment>
<gene>
    <name evidence="2" type="ORF">J2X19_005124</name>
</gene>
<protein>
    <submittedName>
        <fullName evidence="2">Outer membrane protein assembly factor BamE (Lipoprotein component of BamABCDE complex)</fullName>
    </submittedName>
</protein>
<evidence type="ECO:0000313" key="3">
    <source>
        <dbReference type="Proteomes" id="UP001180487"/>
    </source>
</evidence>
<evidence type="ECO:0000256" key="1">
    <source>
        <dbReference type="SAM" id="SignalP"/>
    </source>
</evidence>
<keyword evidence="3" id="KW-1185">Reference proteome</keyword>
<dbReference type="PROSITE" id="PS51257">
    <property type="entry name" value="PROKAR_LIPOPROTEIN"/>
    <property type="match status" value="1"/>
</dbReference>
<reference evidence="2 3" key="1">
    <citation type="submission" date="2023-07" db="EMBL/GenBank/DDBJ databases">
        <title>Sorghum-associated microbial communities from plants grown in Nebraska, USA.</title>
        <authorList>
            <person name="Schachtman D."/>
        </authorList>
    </citation>
    <scope>NUCLEOTIDE SEQUENCE [LARGE SCALE GENOMIC DNA]</scope>
    <source>
        <strain evidence="2 3">BE313</strain>
    </source>
</reference>
<accession>A0ABU2CGU9</accession>
<dbReference type="RefSeq" id="WP_310377233.1">
    <property type="nucleotide sequence ID" value="NZ_JAVDXT010000009.1"/>
</dbReference>
<sequence length="128" mass="13501">MKNTVRVIFIAAAVAGISACGTVPGLSDLGAMKTGTQVSKKQMDSITDAKSTQADVITLIGQPNRKAEAGGNILWYYDFKQIGQAIIGKNIDETTVFEFNKKGVLLSHYKTGGQPGTSNNPLLKAAGQ</sequence>
<feature type="chain" id="PRO_5046628835" evidence="1">
    <location>
        <begin position="20"/>
        <end position="128"/>
    </location>
</feature>
<keyword evidence="1" id="KW-0732">Signal</keyword>
<organism evidence="2 3">
    <name type="scientific">Rhodoferax ferrireducens</name>
    <dbReference type="NCBI Taxonomy" id="192843"/>
    <lineage>
        <taxon>Bacteria</taxon>
        <taxon>Pseudomonadati</taxon>
        <taxon>Pseudomonadota</taxon>
        <taxon>Betaproteobacteria</taxon>
        <taxon>Burkholderiales</taxon>
        <taxon>Comamonadaceae</taxon>
        <taxon>Rhodoferax</taxon>
    </lineage>
</organism>
<dbReference type="EMBL" id="JAVDXT010000009">
    <property type="protein sequence ID" value="MDR7380417.1"/>
    <property type="molecule type" value="Genomic_DNA"/>
</dbReference>